<evidence type="ECO:0000313" key="2">
    <source>
        <dbReference type="Proteomes" id="UP000076154"/>
    </source>
</evidence>
<accession>A0A369K1I8</accession>
<reference evidence="1" key="1">
    <citation type="submission" date="2018-04" db="EMBL/GenBank/DDBJ databases">
        <title>Whole genome sequencing of Hypsizygus marmoreus.</title>
        <authorList>
            <person name="Choi I.-G."/>
            <person name="Min B."/>
            <person name="Kim J.-G."/>
            <person name="Kim S."/>
            <person name="Oh Y.-L."/>
            <person name="Kong W.-S."/>
            <person name="Park H."/>
            <person name="Jeong J."/>
            <person name="Song E.-S."/>
        </authorList>
    </citation>
    <scope>NUCLEOTIDE SEQUENCE [LARGE SCALE GENOMIC DNA]</scope>
    <source>
        <strain evidence="1">51987-8</strain>
    </source>
</reference>
<protein>
    <submittedName>
        <fullName evidence="1">Uncharacterized protein</fullName>
    </submittedName>
</protein>
<dbReference type="OrthoDB" id="3365698at2759"/>
<evidence type="ECO:0000313" key="1">
    <source>
        <dbReference type="EMBL" id="RDB27452.1"/>
    </source>
</evidence>
<organism evidence="1 2">
    <name type="scientific">Hypsizygus marmoreus</name>
    <name type="common">White beech mushroom</name>
    <name type="synonym">Agaricus marmoreus</name>
    <dbReference type="NCBI Taxonomy" id="39966"/>
    <lineage>
        <taxon>Eukaryota</taxon>
        <taxon>Fungi</taxon>
        <taxon>Dikarya</taxon>
        <taxon>Basidiomycota</taxon>
        <taxon>Agaricomycotina</taxon>
        <taxon>Agaricomycetes</taxon>
        <taxon>Agaricomycetidae</taxon>
        <taxon>Agaricales</taxon>
        <taxon>Tricholomatineae</taxon>
        <taxon>Lyophyllaceae</taxon>
        <taxon>Hypsizygus</taxon>
    </lineage>
</organism>
<dbReference type="SUPFAM" id="SSF52047">
    <property type="entry name" value="RNI-like"/>
    <property type="match status" value="1"/>
</dbReference>
<proteinExistence type="predicted"/>
<dbReference type="EMBL" id="LUEZ02000016">
    <property type="protein sequence ID" value="RDB27452.1"/>
    <property type="molecule type" value="Genomic_DNA"/>
</dbReference>
<dbReference type="Proteomes" id="UP000076154">
    <property type="component" value="Unassembled WGS sequence"/>
</dbReference>
<comment type="caution">
    <text evidence="1">The sequence shown here is derived from an EMBL/GenBank/DDBJ whole genome shotgun (WGS) entry which is preliminary data.</text>
</comment>
<dbReference type="InterPro" id="IPR032675">
    <property type="entry name" value="LRR_dom_sf"/>
</dbReference>
<sequence>MGIWSRPKTLPLYVHDNHLRIFTSLQSVEFTKMDLPADESRYDRLLSTNDEPPDVEIPEIRRIIAYNQSDLAKIEARIAEVQDTLHSLVECRNQKQRRLSLFRGIVSPIRRLPRDVLAQIFLFTREWKTKRSMLDSPVGPLHTRSPLVVTHVCSEWRRVALSMPILWATIEVHHRNYNSSIPGSSSDDDERLHTWLERTGAHHPLDITCSGPSHHKTEHAAAHLFWISPYAHRIKLLDLSDRVIGLPNRRFDILETLSLSDLDLSTLCADGVDQTLFPSLRRLLLRDCDEIIPPHFIPWSQLTHLSLESDSIAHNILRTILLQSTGLVKLHVDVREVERWHSNTLEGVSEPVVLPELHTLTVFGDMRWFSKNITLPALTALKLPYRAWIKPSYRSFQSRSSFCLTSLKLTGRFTGLEDGTFLDIIRGMPSLTHIDLNTPFDFSPAFVASLASPTLVSNLEHLRMCSYSEIMVEDANFLHMVSLRDPLRKPAVVEPSPPPYTRIFRSHEPKRSRGGRFPALVQDQLIYIRRETLPTVHIYF</sequence>
<dbReference type="InParanoid" id="A0A369K1I8"/>
<dbReference type="AlphaFoldDB" id="A0A369K1I8"/>
<gene>
    <name evidence="1" type="ORF">Hypma_004120</name>
</gene>
<name>A0A369K1I8_HYPMA</name>
<dbReference type="Gene3D" id="3.80.10.10">
    <property type="entry name" value="Ribonuclease Inhibitor"/>
    <property type="match status" value="1"/>
</dbReference>
<keyword evidence="2" id="KW-1185">Reference proteome</keyword>
<dbReference type="Gene3D" id="1.20.1280.50">
    <property type="match status" value="1"/>
</dbReference>